<reference evidence="2 3" key="1">
    <citation type="journal article" date="2004" name="PLoS Biol.">
        <title>Genomic insights into methanotrophy: the complete genome sequence of Methylococcus capsulatus (Bath).</title>
        <authorList>
            <person name="Ward N.L."/>
            <person name="Larsen O."/>
            <person name="Sakwa J."/>
            <person name="Bruseth L."/>
            <person name="Khouri H.M."/>
            <person name="Durkin A.S."/>
            <person name="Dimitrov G."/>
            <person name="Jiang L."/>
            <person name="Scanlan D."/>
            <person name="Kang K.H."/>
            <person name="Lewis M.R."/>
            <person name="Nelson K.E."/>
            <person name="Methe B.A."/>
            <person name="Wu M."/>
            <person name="Heidelberg J.F."/>
            <person name="Paulsen I.T."/>
            <person name="Fouts D.E."/>
            <person name="Ravel J."/>
            <person name="Tettelin H."/>
            <person name="Ren Q."/>
            <person name="Read T.D."/>
            <person name="DeBoy R.T."/>
            <person name="Seshadri R."/>
            <person name="Salzberg S.L."/>
            <person name="Jensen H.B."/>
            <person name="Birkeland N.K."/>
            <person name="Nelson W.C."/>
            <person name="Dodson R.J."/>
            <person name="Grindhaug S.H."/>
            <person name="Holt I.E."/>
            <person name="Eidhammer I."/>
            <person name="Jonasen I."/>
            <person name="Vanaken S."/>
            <person name="Utterback T.R."/>
            <person name="Feldblyum T.V."/>
            <person name="Fraser C.M."/>
            <person name="Lillehaug J.R."/>
            <person name="Eisen J.A."/>
        </authorList>
    </citation>
    <scope>NUCLEOTIDE SEQUENCE [LARGE SCALE GENOMIC DNA]</scope>
    <source>
        <strain evidence="3">ATCC 33009 / NCIMB 11132 / Bath</strain>
    </source>
</reference>
<feature type="region of interest" description="Disordered" evidence="1">
    <location>
        <begin position="296"/>
        <end position="326"/>
    </location>
</feature>
<protein>
    <submittedName>
        <fullName evidence="2">Uncharacterized protein</fullName>
    </submittedName>
</protein>
<dbReference type="KEGG" id="mca:MCA0429"/>
<dbReference type="HOGENOM" id="CLU_780345_0_0_6"/>
<evidence type="ECO:0000313" key="3">
    <source>
        <dbReference type="Proteomes" id="UP000006821"/>
    </source>
</evidence>
<evidence type="ECO:0000313" key="2">
    <source>
        <dbReference type="EMBL" id="AAU90396.1"/>
    </source>
</evidence>
<dbReference type="EMBL" id="AE017282">
    <property type="protein sequence ID" value="AAU90396.1"/>
    <property type="molecule type" value="Genomic_DNA"/>
</dbReference>
<accession>Q60BN7</accession>
<dbReference type="AlphaFoldDB" id="Q60BN7"/>
<organism evidence="2 3">
    <name type="scientific">Methylococcus capsulatus (strain ATCC 33009 / NCIMB 11132 / Bath)</name>
    <dbReference type="NCBI Taxonomy" id="243233"/>
    <lineage>
        <taxon>Bacteria</taxon>
        <taxon>Pseudomonadati</taxon>
        <taxon>Pseudomonadota</taxon>
        <taxon>Gammaproteobacteria</taxon>
        <taxon>Methylococcales</taxon>
        <taxon>Methylococcaceae</taxon>
        <taxon>Methylococcus</taxon>
    </lineage>
</organism>
<name>Q60BN7_METCA</name>
<evidence type="ECO:0000256" key="1">
    <source>
        <dbReference type="SAM" id="MobiDB-lite"/>
    </source>
</evidence>
<feature type="compositionally biased region" description="Basic and acidic residues" evidence="1">
    <location>
        <begin position="296"/>
        <end position="306"/>
    </location>
</feature>
<proteinExistence type="predicted"/>
<sequence>MRSRDAQQVFSLALSFVELMAGQAQLAVLGRQPQQYFLVDPPVPQLESSSALFAQSLQPRLLVFPHHRIPGVLAVADTGFQIGVVHPAGGGIERIDDARLMRGVAGRAHDLALPAEGQNDPVALLRVLHVELHPGVGLRFLMFQRIEVRRLQMAAVAKIFRRQPQLVVRRAQRPVPLPVNLLVTIGAVFLLELAALVQHDVDVGTLEPVFLVALVTEGIQLVVRPAPQEIRQAAVDEAERHPVDVLDAMTGRTAQLAVLAQRQAFRRLHLLGQHDAGDVVQGGQLLRGRIAVLGARSRDAGAEQPRHHSRQPPARSRPRAPAFPHNPPFTGSPWVWHWLQSEVTSCTPDRPLPAS</sequence>
<gene>
    <name evidence="2" type="ordered locus">MCA0429</name>
</gene>
<dbReference type="Proteomes" id="UP000006821">
    <property type="component" value="Chromosome"/>
</dbReference>